<dbReference type="PROSITE" id="PS00894">
    <property type="entry name" value="HTH_DEOR_1"/>
    <property type="match status" value="1"/>
</dbReference>
<dbReference type="InterPro" id="IPR037171">
    <property type="entry name" value="NagB/RpiA_transferase-like"/>
</dbReference>
<feature type="domain" description="HTH deoR-type" evidence="7">
    <location>
        <begin position="3"/>
        <end position="58"/>
    </location>
</feature>
<dbReference type="Proteomes" id="UP000231742">
    <property type="component" value="Unassembled WGS sequence"/>
</dbReference>
<dbReference type="InterPro" id="IPR018356">
    <property type="entry name" value="Tscrpt_reg_HTH_DeoR_CS"/>
</dbReference>
<comment type="function">
    <text evidence="6">Repressor of the lactose catabolism operon. Galactose-6-phosphate is the inducer.</text>
</comment>
<dbReference type="PRINTS" id="PR00037">
    <property type="entry name" value="HTHLACR"/>
</dbReference>
<dbReference type="Gene3D" id="1.10.10.10">
    <property type="entry name" value="Winged helix-like DNA-binding domain superfamily/Winged helix DNA-binding domain"/>
    <property type="match status" value="1"/>
</dbReference>
<dbReference type="Gene3D" id="3.40.50.1360">
    <property type="match status" value="1"/>
</dbReference>
<dbReference type="InterPro" id="IPR050313">
    <property type="entry name" value="Carb_Metab_HTH_regulators"/>
</dbReference>
<comment type="caution">
    <text evidence="8">The sequence shown here is derived from an EMBL/GenBank/DDBJ whole genome shotgun (WGS) entry which is preliminary data.</text>
</comment>
<evidence type="ECO:0000313" key="8">
    <source>
        <dbReference type="EMBL" id="PJJ78608.1"/>
    </source>
</evidence>
<dbReference type="Pfam" id="PF08220">
    <property type="entry name" value="HTH_DeoR"/>
    <property type="match status" value="1"/>
</dbReference>
<dbReference type="PANTHER" id="PTHR30363">
    <property type="entry name" value="HTH-TYPE TRANSCRIPTIONAL REGULATOR SRLR-RELATED"/>
    <property type="match status" value="1"/>
</dbReference>
<evidence type="ECO:0000256" key="1">
    <source>
        <dbReference type="ARBA" id="ARBA00021390"/>
    </source>
</evidence>
<keyword evidence="5" id="KW-0804">Transcription</keyword>
<evidence type="ECO:0000256" key="6">
    <source>
        <dbReference type="ARBA" id="ARBA00024937"/>
    </source>
</evidence>
<dbReference type="InterPro" id="IPR036388">
    <property type="entry name" value="WH-like_DNA-bd_sf"/>
</dbReference>
<name>A0A2M9D3N8_9MICO</name>
<dbReference type="SUPFAM" id="SSF46785">
    <property type="entry name" value="Winged helix' DNA-binding domain"/>
    <property type="match status" value="1"/>
</dbReference>
<reference evidence="8 9" key="1">
    <citation type="submission" date="2017-11" db="EMBL/GenBank/DDBJ databases">
        <title>Genomic Encyclopedia of Archaeal and Bacterial Type Strains, Phase II (KMG-II): From Individual Species to Whole Genera.</title>
        <authorList>
            <person name="Goeker M."/>
        </authorList>
    </citation>
    <scope>NUCLEOTIDE SEQUENCE [LARGE SCALE GENOMIC DNA]</scope>
    <source>
        <strain evidence="8 9">DSM 16400</strain>
    </source>
</reference>
<dbReference type="PROSITE" id="PS51000">
    <property type="entry name" value="HTH_DEOR_2"/>
    <property type="match status" value="1"/>
</dbReference>
<dbReference type="InterPro" id="IPR036390">
    <property type="entry name" value="WH_DNA-bd_sf"/>
</dbReference>
<dbReference type="InterPro" id="IPR014036">
    <property type="entry name" value="DeoR-like_C"/>
</dbReference>
<keyword evidence="4" id="KW-0238">DNA-binding</keyword>
<dbReference type="GO" id="GO:0003677">
    <property type="term" value="F:DNA binding"/>
    <property type="evidence" value="ECO:0007669"/>
    <property type="project" value="UniProtKB-KW"/>
</dbReference>
<dbReference type="OrthoDB" id="7688673at2"/>
<dbReference type="PANTHER" id="PTHR30363:SF4">
    <property type="entry name" value="GLYCEROL-3-PHOSPHATE REGULON REPRESSOR"/>
    <property type="match status" value="1"/>
</dbReference>
<proteinExistence type="predicted"/>
<dbReference type="RefSeq" id="WP_100389639.1">
    <property type="nucleotide sequence ID" value="NZ_BMZU01000002.1"/>
</dbReference>
<evidence type="ECO:0000313" key="9">
    <source>
        <dbReference type="Proteomes" id="UP000231742"/>
    </source>
</evidence>
<evidence type="ECO:0000256" key="3">
    <source>
        <dbReference type="ARBA" id="ARBA00023015"/>
    </source>
</evidence>
<evidence type="ECO:0000256" key="4">
    <source>
        <dbReference type="ARBA" id="ARBA00023125"/>
    </source>
</evidence>
<organism evidence="8 9">
    <name type="scientific">Salinibacterium amurskyense</name>
    <dbReference type="NCBI Taxonomy" id="205941"/>
    <lineage>
        <taxon>Bacteria</taxon>
        <taxon>Bacillati</taxon>
        <taxon>Actinomycetota</taxon>
        <taxon>Actinomycetes</taxon>
        <taxon>Micrococcales</taxon>
        <taxon>Microbacteriaceae</taxon>
        <taxon>Salinibacterium</taxon>
    </lineage>
</organism>
<keyword evidence="3" id="KW-0805">Transcription regulation</keyword>
<dbReference type="SMART" id="SM01134">
    <property type="entry name" value="DeoRC"/>
    <property type="match status" value="1"/>
</dbReference>
<dbReference type="SMART" id="SM00420">
    <property type="entry name" value="HTH_DEOR"/>
    <property type="match status" value="1"/>
</dbReference>
<accession>A0A2M9D3N8</accession>
<evidence type="ECO:0000256" key="5">
    <source>
        <dbReference type="ARBA" id="ARBA00023163"/>
    </source>
</evidence>
<dbReference type="InterPro" id="IPR001034">
    <property type="entry name" value="DeoR_HTH"/>
</dbReference>
<dbReference type="GO" id="GO:0003700">
    <property type="term" value="F:DNA-binding transcription factor activity"/>
    <property type="evidence" value="ECO:0007669"/>
    <property type="project" value="InterPro"/>
</dbReference>
<keyword evidence="2" id="KW-0678">Repressor</keyword>
<protein>
    <recommendedName>
        <fullName evidence="1">Lactose phosphotransferase system repressor</fullName>
    </recommendedName>
</protein>
<dbReference type="EMBL" id="PGFH01000002">
    <property type="protein sequence ID" value="PJJ78608.1"/>
    <property type="molecule type" value="Genomic_DNA"/>
</dbReference>
<sequence length="262" mass="27571">MYAEERQQHIEGQLAEAGRVAVIDLARTFDVSSETVRRDLDQLEARGVLRRVHGGAVSAARISRVEESVAARTDRNSDAKERIALAALALIPSTFTGAISIDSGTTTSRLAQHLRDWQPAASAGSLTVITNSISIAAIVSENPHIEVQLIGGRLRGITGAAVGSATLAQLSGIRPDIAFLGANGVHADFGFSTPDPDEAAVKSALTRGSRRAIALVDASKLGIETLMSFASLSEVDTIITDHSPDDDLTLALERADVETVIA</sequence>
<dbReference type="SUPFAM" id="SSF100950">
    <property type="entry name" value="NagB/RpiA/CoA transferase-like"/>
    <property type="match status" value="1"/>
</dbReference>
<evidence type="ECO:0000256" key="2">
    <source>
        <dbReference type="ARBA" id="ARBA00022491"/>
    </source>
</evidence>
<dbReference type="AlphaFoldDB" id="A0A2M9D3N8"/>
<evidence type="ECO:0000259" key="7">
    <source>
        <dbReference type="PROSITE" id="PS51000"/>
    </source>
</evidence>
<gene>
    <name evidence="8" type="ORF">CLV85_2184</name>
</gene>
<keyword evidence="9" id="KW-1185">Reference proteome</keyword>
<dbReference type="Pfam" id="PF00455">
    <property type="entry name" value="DeoRC"/>
    <property type="match status" value="1"/>
</dbReference>